<dbReference type="PANTHER" id="PTHR12411">
    <property type="entry name" value="CYSTEINE PROTEASE FAMILY C1-RELATED"/>
    <property type="match status" value="1"/>
</dbReference>
<evidence type="ECO:0000256" key="1">
    <source>
        <dbReference type="ARBA" id="ARBA00008455"/>
    </source>
</evidence>
<comment type="similarity">
    <text evidence="1">Belongs to the peptidase C1 family.</text>
</comment>
<dbReference type="EMBL" id="BLQM01000145">
    <property type="protein sequence ID" value="GMH69070.1"/>
    <property type="molecule type" value="Genomic_DNA"/>
</dbReference>
<feature type="domain" description="Peptidase C1A papain C-terminal" evidence="3">
    <location>
        <begin position="107"/>
        <end position="280"/>
    </location>
</feature>
<dbReference type="InterPro" id="IPR000169">
    <property type="entry name" value="Pept_cys_AS"/>
</dbReference>
<evidence type="ECO:0000313" key="5">
    <source>
        <dbReference type="Proteomes" id="UP001162640"/>
    </source>
</evidence>
<dbReference type="InterPro" id="IPR013128">
    <property type="entry name" value="Peptidase_C1A"/>
</dbReference>
<comment type="caution">
    <text evidence="4">The sequence shown here is derived from an EMBL/GenBank/DDBJ whole genome shotgun (WGS) entry which is preliminary data.</text>
</comment>
<dbReference type="InterPro" id="IPR000668">
    <property type="entry name" value="Peptidase_C1A_C"/>
</dbReference>
<keyword evidence="2" id="KW-0865">Zymogen</keyword>
<gene>
    <name evidence="4" type="ORF">TL16_g05071</name>
</gene>
<dbReference type="Pfam" id="PF00112">
    <property type="entry name" value="Peptidase_C1"/>
    <property type="match status" value="1"/>
</dbReference>
<dbReference type="SUPFAM" id="SSF54001">
    <property type="entry name" value="Cysteine proteinases"/>
    <property type="match status" value="1"/>
</dbReference>
<accession>A0A9W7AJU4</accession>
<evidence type="ECO:0000259" key="3">
    <source>
        <dbReference type="SMART" id="SM00645"/>
    </source>
</evidence>
<evidence type="ECO:0000313" key="4">
    <source>
        <dbReference type="EMBL" id="GMH69070.1"/>
    </source>
</evidence>
<dbReference type="GO" id="GO:0006508">
    <property type="term" value="P:proteolysis"/>
    <property type="evidence" value="ECO:0007669"/>
    <property type="project" value="InterPro"/>
</dbReference>
<sequence length="280" mass="30169">MVAAASALDFSAPVINESIINKVNSMESTWVAGVSPRCVSTLSDVRVGLRNGRVSVFHIPPPCKQMFVNATVADIQVLLGAVLSTHEGSTHFDHAVRQDHTYGLVAVPDSFDSTTDFPGCEDLIAHVRDQSSCGSCWAFGSTEAFNDRRCVAYGDKQWYAAEDTLACCSGIRCGLSMGCNGGQPTSAWKWFAATGVTSGGDSDVEKGSTCNPYPFEACAHHVDSDTYPDCPSDEYSTPKCTESCIDDGFKTAYADDKVKAKSSFTIRNEADMMEEVRNCE</sequence>
<dbReference type="SMART" id="SM00645">
    <property type="entry name" value="Pept_C1"/>
    <property type="match status" value="1"/>
</dbReference>
<organism evidence="4 5">
    <name type="scientific">Triparma laevis f. inornata</name>
    <dbReference type="NCBI Taxonomy" id="1714386"/>
    <lineage>
        <taxon>Eukaryota</taxon>
        <taxon>Sar</taxon>
        <taxon>Stramenopiles</taxon>
        <taxon>Ochrophyta</taxon>
        <taxon>Bolidophyceae</taxon>
        <taxon>Parmales</taxon>
        <taxon>Triparmaceae</taxon>
        <taxon>Triparma</taxon>
    </lineage>
</organism>
<dbReference type="GO" id="GO:0008234">
    <property type="term" value="F:cysteine-type peptidase activity"/>
    <property type="evidence" value="ECO:0007669"/>
    <property type="project" value="InterPro"/>
</dbReference>
<name>A0A9W7AJU4_9STRA</name>
<reference evidence="5" key="1">
    <citation type="journal article" date="2023" name="Commun. Biol.">
        <title>Genome analysis of Parmales, the sister group of diatoms, reveals the evolutionary specialization of diatoms from phago-mixotrophs to photoautotrophs.</title>
        <authorList>
            <person name="Ban H."/>
            <person name="Sato S."/>
            <person name="Yoshikawa S."/>
            <person name="Yamada K."/>
            <person name="Nakamura Y."/>
            <person name="Ichinomiya M."/>
            <person name="Sato N."/>
            <person name="Blanc-Mathieu R."/>
            <person name="Endo H."/>
            <person name="Kuwata A."/>
            <person name="Ogata H."/>
        </authorList>
    </citation>
    <scope>NUCLEOTIDE SEQUENCE [LARGE SCALE GENOMIC DNA]</scope>
</reference>
<dbReference type="InterPro" id="IPR038765">
    <property type="entry name" value="Papain-like_cys_pep_sf"/>
</dbReference>
<protein>
    <recommendedName>
        <fullName evidence="3">Peptidase C1A papain C-terminal domain-containing protein</fullName>
    </recommendedName>
</protein>
<dbReference type="AlphaFoldDB" id="A0A9W7AJU4"/>
<dbReference type="Proteomes" id="UP001162640">
    <property type="component" value="Unassembled WGS sequence"/>
</dbReference>
<dbReference type="Gene3D" id="3.90.70.10">
    <property type="entry name" value="Cysteine proteinases"/>
    <property type="match status" value="1"/>
</dbReference>
<proteinExistence type="inferred from homology"/>
<dbReference type="PROSITE" id="PS00139">
    <property type="entry name" value="THIOL_PROTEASE_CYS"/>
    <property type="match status" value="1"/>
</dbReference>
<evidence type="ECO:0000256" key="2">
    <source>
        <dbReference type="ARBA" id="ARBA00023145"/>
    </source>
</evidence>